<protein>
    <recommendedName>
        <fullName evidence="5">Methyl-accepting transducer domain-containing protein</fullName>
    </recommendedName>
</protein>
<dbReference type="InterPro" id="IPR004089">
    <property type="entry name" value="MCPsignal_dom"/>
</dbReference>
<keyword evidence="1" id="KW-0488">Methylation</keyword>
<keyword evidence="4" id="KW-1133">Transmembrane helix</keyword>
<proteinExistence type="inferred from homology"/>
<keyword evidence="7" id="KW-1185">Reference proteome</keyword>
<evidence type="ECO:0000256" key="2">
    <source>
        <dbReference type="ARBA" id="ARBA00029447"/>
    </source>
</evidence>
<dbReference type="PANTHER" id="PTHR43531">
    <property type="entry name" value="PROTEIN ICFG"/>
    <property type="match status" value="1"/>
</dbReference>
<feature type="transmembrane region" description="Helical" evidence="4">
    <location>
        <begin position="6"/>
        <end position="23"/>
    </location>
</feature>
<dbReference type="AlphaFoldDB" id="W9V8B4"/>
<sequence length="87" mass="9779">MPGLPARVGVIYLFFFLLARVRYNSSGYRFNRAWRIRFQAFAIAEILALDAAVEAVRAGEQGRGFVVVAAEVRLLAQRMVARFSASR</sequence>
<evidence type="ECO:0000313" key="7">
    <source>
        <dbReference type="Proteomes" id="UP000019460"/>
    </source>
</evidence>
<evidence type="ECO:0000313" key="6">
    <source>
        <dbReference type="EMBL" id="EXJ15679.1"/>
    </source>
</evidence>
<name>W9V8B4_9GAMM</name>
<gene>
    <name evidence="6" type="ORF">D779_1186</name>
</gene>
<dbReference type="PANTHER" id="PTHR43531:SF14">
    <property type="entry name" value="METHYL-ACCEPTING CHEMOTAXIS PROTEIN I-RELATED"/>
    <property type="match status" value="1"/>
</dbReference>
<evidence type="ECO:0000256" key="4">
    <source>
        <dbReference type="SAM" id="Phobius"/>
    </source>
</evidence>
<dbReference type="GO" id="GO:0005886">
    <property type="term" value="C:plasma membrane"/>
    <property type="evidence" value="ECO:0007669"/>
    <property type="project" value="TreeGrafter"/>
</dbReference>
<dbReference type="GO" id="GO:0007165">
    <property type="term" value="P:signal transduction"/>
    <property type="evidence" value="ECO:0007669"/>
    <property type="project" value="UniProtKB-KW"/>
</dbReference>
<comment type="similarity">
    <text evidence="2">Belongs to the methyl-accepting chemotaxis (MCP) protein family.</text>
</comment>
<feature type="domain" description="Methyl-accepting transducer" evidence="5">
    <location>
        <begin position="45"/>
        <end position="78"/>
    </location>
</feature>
<dbReference type="SUPFAM" id="SSF58104">
    <property type="entry name" value="Methyl-accepting chemotaxis protein (MCP) signaling domain"/>
    <property type="match status" value="1"/>
</dbReference>
<reference evidence="6 7" key="1">
    <citation type="submission" date="2012-11" db="EMBL/GenBank/DDBJ databases">
        <title>Genome assembly of Thiorhodococcus sp. AK35.</title>
        <authorList>
            <person name="Nupur N."/>
            <person name="Khatri I."/>
            <person name="Subramanian S."/>
            <person name="Pinnaka A."/>
        </authorList>
    </citation>
    <scope>NUCLEOTIDE SEQUENCE [LARGE SCALE GENOMIC DNA]</scope>
    <source>
        <strain evidence="6 7">AK35</strain>
    </source>
</reference>
<dbReference type="InterPro" id="IPR051310">
    <property type="entry name" value="MCP_chemotaxis"/>
</dbReference>
<keyword evidence="3" id="KW-0807">Transducer</keyword>
<dbReference type="GO" id="GO:0006935">
    <property type="term" value="P:chemotaxis"/>
    <property type="evidence" value="ECO:0007669"/>
    <property type="project" value="TreeGrafter"/>
</dbReference>
<dbReference type="STRING" id="1249627.D779_1186"/>
<organism evidence="6 7">
    <name type="scientific">Imhoffiella purpurea</name>
    <dbReference type="NCBI Taxonomy" id="1249627"/>
    <lineage>
        <taxon>Bacteria</taxon>
        <taxon>Pseudomonadati</taxon>
        <taxon>Pseudomonadota</taxon>
        <taxon>Gammaproteobacteria</taxon>
        <taxon>Chromatiales</taxon>
        <taxon>Chromatiaceae</taxon>
        <taxon>Imhoffiella</taxon>
    </lineage>
</organism>
<dbReference type="Pfam" id="PF00015">
    <property type="entry name" value="MCPsignal"/>
    <property type="match status" value="1"/>
</dbReference>
<accession>W9V8B4</accession>
<dbReference type="EMBL" id="AONC01000023">
    <property type="protein sequence ID" value="EXJ15679.1"/>
    <property type="molecule type" value="Genomic_DNA"/>
</dbReference>
<dbReference type="PROSITE" id="PS50111">
    <property type="entry name" value="CHEMOTAXIS_TRANSDUC_2"/>
    <property type="match status" value="1"/>
</dbReference>
<evidence type="ECO:0000259" key="5">
    <source>
        <dbReference type="PROSITE" id="PS50111"/>
    </source>
</evidence>
<evidence type="ECO:0000256" key="1">
    <source>
        <dbReference type="ARBA" id="ARBA00022481"/>
    </source>
</evidence>
<dbReference type="Gene3D" id="1.10.287.950">
    <property type="entry name" value="Methyl-accepting chemotaxis protein"/>
    <property type="match status" value="1"/>
</dbReference>
<dbReference type="GO" id="GO:0004888">
    <property type="term" value="F:transmembrane signaling receptor activity"/>
    <property type="evidence" value="ECO:0007669"/>
    <property type="project" value="TreeGrafter"/>
</dbReference>
<keyword evidence="4" id="KW-0472">Membrane</keyword>
<comment type="caution">
    <text evidence="6">The sequence shown here is derived from an EMBL/GenBank/DDBJ whole genome shotgun (WGS) entry which is preliminary data.</text>
</comment>
<dbReference type="Proteomes" id="UP000019460">
    <property type="component" value="Unassembled WGS sequence"/>
</dbReference>
<evidence type="ECO:0000256" key="3">
    <source>
        <dbReference type="PROSITE-ProRule" id="PRU00284"/>
    </source>
</evidence>
<keyword evidence="4" id="KW-0812">Transmembrane</keyword>